<reference evidence="2" key="1">
    <citation type="submission" date="2018-05" db="EMBL/GenBank/DDBJ databases">
        <title>Whole genome of Theropithecus gelada.</title>
        <authorList>
            <person name="Chiou K.L."/>
            <person name="Snyder-Mackler N."/>
        </authorList>
    </citation>
    <scope>NUCLEOTIDE SEQUENCE [LARGE SCALE GENOMIC DNA]</scope>
</reference>
<dbReference type="AlphaFoldDB" id="A0A8D2ETT3"/>
<proteinExistence type="predicted"/>
<keyword evidence="3" id="KW-1185">Reference proteome</keyword>
<reference evidence="2" key="2">
    <citation type="submission" date="2025-08" db="UniProtKB">
        <authorList>
            <consortium name="Ensembl"/>
        </authorList>
    </citation>
    <scope>IDENTIFICATION</scope>
</reference>
<evidence type="ECO:0000256" key="1">
    <source>
        <dbReference type="SAM" id="MobiDB-lite"/>
    </source>
</evidence>
<organism evidence="2 3">
    <name type="scientific">Theropithecus gelada</name>
    <name type="common">Gelada baboon</name>
    <dbReference type="NCBI Taxonomy" id="9565"/>
    <lineage>
        <taxon>Eukaryota</taxon>
        <taxon>Metazoa</taxon>
        <taxon>Chordata</taxon>
        <taxon>Craniata</taxon>
        <taxon>Vertebrata</taxon>
        <taxon>Euteleostomi</taxon>
        <taxon>Mammalia</taxon>
        <taxon>Eutheria</taxon>
        <taxon>Euarchontoglires</taxon>
        <taxon>Primates</taxon>
        <taxon>Haplorrhini</taxon>
        <taxon>Catarrhini</taxon>
        <taxon>Cercopithecidae</taxon>
        <taxon>Cercopithecinae</taxon>
        <taxon>Theropithecus</taxon>
    </lineage>
</organism>
<dbReference type="Ensembl" id="ENSTGET00000014072.1">
    <property type="protein sequence ID" value="ENSTGEP00000011710.1"/>
    <property type="gene ID" value="ENSTGEG00000009540.1"/>
</dbReference>
<evidence type="ECO:0000313" key="2">
    <source>
        <dbReference type="Ensembl" id="ENSTGEP00000011710.1"/>
    </source>
</evidence>
<sequence>MGRSGSRGTFQCGRGCFNFKKSVSSPKWTHDRYQKDGIVGDKEETVEYNEEKKDSTGVRPHAECVY</sequence>
<reference evidence="2" key="3">
    <citation type="submission" date="2025-09" db="UniProtKB">
        <authorList>
            <consortium name="Ensembl"/>
        </authorList>
    </citation>
    <scope>IDENTIFICATION</scope>
</reference>
<feature type="region of interest" description="Disordered" evidence="1">
    <location>
        <begin position="46"/>
        <end position="66"/>
    </location>
</feature>
<evidence type="ECO:0000313" key="3">
    <source>
        <dbReference type="Proteomes" id="UP000694411"/>
    </source>
</evidence>
<name>A0A8D2ETT3_THEGE</name>
<dbReference type="Proteomes" id="UP000694411">
    <property type="component" value="Chromosome 6"/>
</dbReference>
<accession>A0A8D2ETT3</accession>
<protein>
    <submittedName>
        <fullName evidence="2">Uncharacterized protein</fullName>
    </submittedName>
</protein>